<feature type="region of interest" description="Disordered" evidence="1">
    <location>
        <begin position="95"/>
        <end position="123"/>
    </location>
</feature>
<gene>
    <name evidence="2" type="ORF">NBRC116585_28990</name>
</gene>
<proteinExistence type="predicted"/>
<evidence type="ECO:0000313" key="3">
    <source>
        <dbReference type="Proteomes" id="UP001481413"/>
    </source>
</evidence>
<accession>A0ABQ0A311</accession>
<name>A0ABQ0A311_9GAMM</name>
<reference evidence="2 3" key="1">
    <citation type="submission" date="2024-04" db="EMBL/GenBank/DDBJ databases">
        <title>Draft genome sequence of Thalassolituus maritimus NBRC 116585.</title>
        <authorList>
            <person name="Miyakawa T."/>
            <person name="Kusuya Y."/>
            <person name="Miura T."/>
        </authorList>
    </citation>
    <scope>NUCLEOTIDE SEQUENCE [LARGE SCALE GENOMIC DNA]</scope>
    <source>
        <strain evidence="2 3">5NW40-0001</strain>
    </source>
</reference>
<organism evidence="2 3">
    <name type="scientific">Thalassolituus maritimus</name>
    <dbReference type="NCBI Taxonomy" id="484498"/>
    <lineage>
        <taxon>Bacteria</taxon>
        <taxon>Pseudomonadati</taxon>
        <taxon>Pseudomonadota</taxon>
        <taxon>Gammaproteobacteria</taxon>
        <taxon>Oceanospirillales</taxon>
        <taxon>Oceanospirillaceae</taxon>
        <taxon>Thalassolituus</taxon>
    </lineage>
</organism>
<keyword evidence="3" id="KW-1185">Reference proteome</keyword>
<sequence>MTERFPDLEIYLLKGTPDAIRDWLSQTFNDVTDVKVSDEHCHWQVAGMDVFLNVNAEKNFSSLWFKQNKTPWNTDLELARAAYSGLSTEIRCSDSGWQESEGEASSGGWIKLNSNGEKPFNWQ</sequence>
<dbReference type="Proteomes" id="UP001481413">
    <property type="component" value="Unassembled WGS sequence"/>
</dbReference>
<protein>
    <submittedName>
        <fullName evidence="2">Uncharacterized protein</fullName>
    </submittedName>
</protein>
<feature type="compositionally biased region" description="Polar residues" evidence="1">
    <location>
        <begin position="112"/>
        <end position="123"/>
    </location>
</feature>
<dbReference type="RefSeq" id="WP_353295991.1">
    <property type="nucleotide sequence ID" value="NZ_BAABWH010000010.1"/>
</dbReference>
<evidence type="ECO:0000256" key="1">
    <source>
        <dbReference type="SAM" id="MobiDB-lite"/>
    </source>
</evidence>
<comment type="caution">
    <text evidence="2">The sequence shown here is derived from an EMBL/GenBank/DDBJ whole genome shotgun (WGS) entry which is preliminary data.</text>
</comment>
<evidence type="ECO:0000313" key="2">
    <source>
        <dbReference type="EMBL" id="GAA6146780.1"/>
    </source>
</evidence>
<dbReference type="EMBL" id="BAABWH010000010">
    <property type="protein sequence ID" value="GAA6146780.1"/>
    <property type="molecule type" value="Genomic_DNA"/>
</dbReference>